<dbReference type="GO" id="GO:0004175">
    <property type="term" value="F:endopeptidase activity"/>
    <property type="evidence" value="ECO:0007669"/>
    <property type="project" value="UniProtKB-ARBA"/>
</dbReference>
<dbReference type="Proteomes" id="UP001438707">
    <property type="component" value="Unassembled WGS sequence"/>
</dbReference>
<accession>A0AAW1S9Y1</accession>
<dbReference type="EMBL" id="JALJOS010000002">
    <property type="protein sequence ID" value="KAK9842832.1"/>
    <property type="molecule type" value="Genomic_DNA"/>
</dbReference>
<evidence type="ECO:0000313" key="3">
    <source>
        <dbReference type="EMBL" id="KAK9842832.1"/>
    </source>
</evidence>
<proteinExistence type="predicted"/>
<evidence type="ECO:0000256" key="1">
    <source>
        <dbReference type="SAM" id="MobiDB-lite"/>
    </source>
</evidence>
<dbReference type="GO" id="GO:0080120">
    <property type="term" value="P:CAAX-box protein maturation"/>
    <property type="evidence" value="ECO:0007669"/>
    <property type="project" value="UniProtKB-ARBA"/>
</dbReference>
<protein>
    <recommendedName>
        <fullName evidence="2">CAAX prenyl protease 2/Lysostaphin resistance protein A-like domain-containing protein</fullName>
    </recommendedName>
</protein>
<dbReference type="AlphaFoldDB" id="A0AAW1S9Y1"/>
<gene>
    <name evidence="3" type="ORF">WJX74_003072</name>
</gene>
<comment type="caution">
    <text evidence="3">The sequence shown here is derived from an EMBL/GenBank/DDBJ whole genome shotgun (WGS) entry which is preliminary data.</text>
</comment>
<feature type="compositionally biased region" description="Polar residues" evidence="1">
    <location>
        <begin position="1"/>
        <end position="14"/>
    </location>
</feature>
<evidence type="ECO:0000259" key="2">
    <source>
        <dbReference type="Pfam" id="PF02517"/>
    </source>
</evidence>
<dbReference type="InterPro" id="IPR003675">
    <property type="entry name" value="Rce1/LyrA-like_dom"/>
</dbReference>
<sequence>MQTAYRLSRSQTETLYKKSRGTKLHASKKQQRVSRNGKTLGWKVLPKDAPDNTQEGSSDVVSKRGDLQEECPPQLDLVGAGDSDSTSGQSLPEVPSDRIISACLTTSGLIAAVGLLIRGRAASAGPAALHTDPAAVVSLLQFPNFQLWHILVAGGAAAVVTGARQLLLQQWPEFAEASNRSNEQILRRLKPAEVAVVACIPAAAEELFFRGALIPALYPDWRGVVAAGVAFGVLHNSGGRNWSFAAWASAVGMLYGTAFIATQDLLVPIMAHATANVASAVIWQQNNPKQSS</sequence>
<name>A0AAW1S9Y1_9CHLO</name>
<organism evidence="3 4">
    <name type="scientific">Apatococcus lobatus</name>
    <dbReference type="NCBI Taxonomy" id="904363"/>
    <lineage>
        <taxon>Eukaryota</taxon>
        <taxon>Viridiplantae</taxon>
        <taxon>Chlorophyta</taxon>
        <taxon>core chlorophytes</taxon>
        <taxon>Trebouxiophyceae</taxon>
        <taxon>Chlorellales</taxon>
        <taxon>Chlorellaceae</taxon>
        <taxon>Apatococcus</taxon>
    </lineage>
</organism>
<feature type="domain" description="CAAX prenyl protease 2/Lysostaphin resistance protein A-like" evidence="2">
    <location>
        <begin position="193"/>
        <end position="277"/>
    </location>
</feature>
<feature type="compositionally biased region" description="Basic residues" evidence="1">
    <location>
        <begin position="17"/>
        <end position="32"/>
    </location>
</feature>
<evidence type="ECO:0000313" key="4">
    <source>
        <dbReference type="Proteomes" id="UP001438707"/>
    </source>
</evidence>
<dbReference type="Pfam" id="PF02517">
    <property type="entry name" value="Rce1-like"/>
    <property type="match status" value="1"/>
</dbReference>
<keyword evidence="4" id="KW-1185">Reference proteome</keyword>
<feature type="compositionally biased region" description="Polar residues" evidence="1">
    <location>
        <begin position="51"/>
        <end position="60"/>
    </location>
</feature>
<dbReference type="PANTHER" id="PTHR43592">
    <property type="entry name" value="CAAX AMINO TERMINAL PROTEASE"/>
    <property type="match status" value="1"/>
</dbReference>
<dbReference type="PANTHER" id="PTHR43592:SF7">
    <property type="entry name" value="CAAX AMINO TERMINAL PROTEASE FAMILY PROTEIN"/>
    <property type="match status" value="1"/>
</dbReference>
<feature type="region of interest" description="Disordered" evidence="1">
    <location>
        <begin position="1"/>
        <end position="93"/>
    </location>
</feature>
<reference evidence="3 4" key="1">
    <citation type="journal article" date="2024" name="Nat. Commun.">
        <title>Phylogenomics reveals the evolutionary origins of lichenization in chlorophyte algae.</title>
        <authorList>
            <person name="Puginier C."/>
            <person name="Libourel C."/>
            <person name="Otte J."/>
            <person name="Skaloud P."/>
            <person name="Haon M."/>
            <person name="Grisel S."/>
            <person name="Petersen M."/>
            <person name="Berrin J.G."/>
            <person name="Delaux P.M."/>
            <person name="Dal Grande F."/>
            <person name="Keller J."/>
        </authorList>
    </citation>
    <scope>NUCLEOTIDE SEQUENCE [LARGE SCALE GENOMIC DNA]</scope>
    <source>
        <strain evidence="3 4">SAG 2145</strain>
    </source>
</reference>